<keyword evidence="3" id="KW-0574">Periplasm</keyword>
<evidence type="ECO:0000256" key="2">
    <source>
        <dbReference type="ARBA" id="ARBA00008520"/>
    </source>
</evidence>
<evidence type="ECO:0000313" key="5">
    <source>
        <dbReference type="Proteomes" id="UP000282195"/>
    </source>
</evidence>
<name>A0A387FVA7_9HYPH</name>
<reference evidence="4 5" key="1">
    <citation type="submission" date="2018-10" db="EMBL/GenBank/DDBJ databases">
        <title>Rhizobium etli, R. leguminosarum and a new Rhizobium genospecies from Phaseolus dumosus.</title>
        <authorList>
            <person name="Ramirez-Puebla S.T."/>
            <person name="Rogel-Hernandez M.A."/>
            <person name="Guerrero G."/>
            <person name="Ormeno-Orrillo E."/>
            <person name="Martinez-Romero J.C."/>
            <person name="Negrete-Yankelevich S."/>
            <person name="Martinez-Romero E."/>
        </authorList>
    </citation>
    <scope>NUCLEOTIDE SEQUENCE [LARGE SCALE GENOMIC DNA]</scope>
    <source>
        <strain evidence="4 5">CCGE525</strain>
    </source>
</reference>
<dbReference type="Proteomes" id="UP000282195">
    <property type="component" value="Chromosome"/>
</dbReference>
<comment type="subcellular location">
    <subcellularLocation>
        <location evidence="1">Periplasm</location>
    </subcellularLocation>
</comment>
<evidence type="ECO:0000256" key="3">
    <source>
        <dbReference type="ARBA" id="ARBA00022764"/>
    </source>
</evidence>
<dbReference type="AlphaFoldDB" id="A0A387FVA7"/>
<evidence type="ECO:0000256" key="1">
    <source>
        <dbReference type="ARBA" id="ARBA00004418"/>
    </source>
</evidence>
<dbReference type="PANTHER" id="PTHR43649:SF11">
    <property type="entry name" value="ABC TRANSPORTER SUBSTRATE-BINDING PROTEIN YESO-RELATED"/>
    <property type="match status" value="1"/>
</dbReference>
<dbReference type="OrthoDB" id="7317090at2"/>
<protein>
    <submittedName>
        <fullName evidence="4">Carbohydrate ABC transporter substrate-binding protein</fullName>
    </submittedName>
</protein>
<dbReference type="GO" id="GO:0042597">
    <property type="term" value="C:periplasmic space"/>
    <property type="evidence" value="ECO:0007669"/>
    <property type="project" value="UniProtKB-SubCell"/>
</dbReference>
<dbReference type="SUPFAM" id="SSF53850">
    <property type="entry name" value="Periplasmic binding protein-like II"/>
    <property type="match status" value="1"/>
</dbReference>
<dbReference type="KEGG" id="rjg:CCGE525_15475"/>
<keyword evidence="5" id="KW-1185">Reference proteome</keyword>
<sequence length="524" mass="56121">MDSLTHVSVDLRRQTRGNPEVVVSLYMRIPRCGKATVNHSIPLRECDQRIPCVQRWAAGGDGAHTLNGPEEGTAIMAKNKTADDLARFAENGELSRRSLLIGAAMLAGSGLLPEIARAQGAAEMLVAWWGSDDRHQKTLKLLKLFESKHPGLKMDAQYGGLIGYQDKISTQFAGGNAPDIMQISDNREALIASGRLLQLDDAIASGKINLADANKSVVETIKVGGKLYSIPWGLACGCFFLDTKAFQDANVALPGPDWTWDQYAEKAKAINKASGGKVYGSADIWAPAGTRSLYPFEFFLRQRGKSTFTTDGQLGFEQAELTEWFTFWDDLRKAGGVPPAEITAAEGGYETSPIITGKAAMYPVNSSIASSLQALTKNKLVCAVVPNGINSKALSGPTFGAFINASLQVFVNAATKQKDLAVDFLNFVTNDPDAAKVHLMARGVPLSAKIAESILPAVSPIEQSMADVIKYTQNHSAAPGVTWPTTGGQVQDLMQRSHQAIAFGQSSVADAATKFFGEAGIILN</sequence>
<dbReference type="PANTHER" id="PTHR43649">
    <property type="entry name" value="ARABINOSE-BINDING PROTEIN-RELATED"/>
    <property type="match status" value="1"/>
</dbReference>
<dbReference type="InterPro" id="IPR050490">
    <property type="entry name" value="Bact_solute-bd_prot1"/>
</dbReference>
<accession>A0A387FVA7</accession>
<dbReference type="InterPro" id="IPR006059">
    <property type="entry name" value="SBP"/>
</dbReference>
<gene>
    <name evidence="4" type="ORF">CCGE525_15475</name>
</gene>
<evidence type="ECO:0000313" key="4">
    <source>
        <dbReference type="EMBL" id="AYG60054.1"/>
    </source>
</evidence>
<proteinExistence type="inferred from homology"/>
<dbReference type="Gene3D" id="3.40.190.10">
    <property type="entry name" value="Periplasmic binding protein-like II"/>
    <property type="match status" value="2"/>
</dbReference>
<comment type="similarity">
    <text evidence="2">Belongs to the bacterial solute-binding protein 1 family.</text>
</comment>
<organism evidence="4 5">
    <name type="scientific">Rhizobium jaguaris</name>
    <dbReference type="NCBI Taxonomy" id="1312183"/>
    <lineage>
        <taxon>Bacteria</taxon>
        <taxon>Pseudomonadati</taxon>
        <taxon>Pseudomonadota</taxon>
        <taxon>Alphaproteobacteria</taxon>
        <taxon>Hyphomicrobiales</taxon>
        <taxon>Rhizobiaceae</taxon>
        <taxon>Rhizobium/Agrobacterium group</taxon>
        <taxon>Rhizobium</taxon>
    </lineage>
</organism>
<dbReference type="EMBL" id="CP032694">
    <property type="protein sequence ID" value="AYG60054.1"/>
    <property type="molecule type" value="Genomic_DNA"/>
</dbReference>
<dbReference type="Pfam" id="PF01547">
    <property type="entry name" value="SBP_bac_1"/>
    <property type="match status" value="1"/>
</dbReference>